<evidence type="ECO:0000313" key="1">
    <source>
        <dbReference type="EMBL" id="EKC39385.1"/>
    </source>
</evidence>
<dbReference type="AlphaFoldDB" id="K1RDK6"/>
<proteinExistence type="predicted"/>
<protein>
    <submittedName>
        <fullName evidence="1">Uncharacterized protein</fullName>
    </submittedName>
</protein>
<dbReference type="InParanoid" id="K1RDK6"/>
<dbReference type="EMBL" id="JH818267">
    <property type="protein sequence ID" value="EKC39385.1"/>
    <property type="molecule type" value="Genomic_DNA"/>
</dbReference>
<reference evidence="1" key="1">
    <citation type="journal article" date="2012" name="Nature">
        <title>The oyster genome reveals stress adaptation and complexity of shell formation.</title>
        <authorList>
            <person name="Zhang G."/>
            <person name="Fang X."/>
            <person name="Guo X."/>
            <person name="Li L."/>
            <person name="Luo R."/>
            <person name="Xu F."/>
            <person name="Yang P."/>
            <person name="Zhang L."/>
            <person name="Wang X."/>
            <person name="Qi H."/>
            <person name="Xiong Z."/>
            <person name="Que H."/>
            <person name="Xie Y."/>
            <person name="Holland P.W."/>
            <person name="Paps J."/>
            <person name="Zhu Y."/>
            <person name="Wu F."/>
            <person name="Chen Y."/>
            <person name="Wang J."/>
            <person name="Peng C."/>
            <person name="Meng J."/>
            <person name="Yang L."/>
            <person name="Liu J."/>
            <person name="Wen B."/>
            <person name="Zhang N."/>
            <person name="Huang Z."/>
            <person name="Zhu Q."/>
            <person name="Feng Y."/>
            <person name="Mount A."/>
            <person name="Hedgecock D."/>
            <person name="Xu Z."/>
            <person name="Liu Y."/>
            <person name="Domazet-Loso T."/>
            <person name="Du Y."/>
            <person name="Sun X."/>
            <person name="Zhang S."/>
            <person name="Liu B."/>
            <person name="Cheng P."/>
            <person name="Jiang X."/>
            <person name="Li J."/>
            <person name="Fan D."/>
            <person name="Wang W."/>
            <person name="Fu W."/>
            <person name="Wang T."/>
            <person name="Wang B."/>
            <person name="Zhang J."/>
            <person name="Peng Z."/>
            <person name="Li Y."/>
            <person name="Li N."/>
            <person name="Wang J."/>
            <person name="Chen M."/>
            <person name="He Y."/>
            <person name="Tan F."/>
            <person name="Song X."/>
            <person name="Zheng Q."/>
            <person name="Huang R."/>
            <person name="Yang H."/>
            <person name="Du X."/>
            <person name="Chen L."/>
            <person name="Yang M."/>
            <person name="Gaffney P.M."/>
            <person name="Wang S."/>
            <person name="Luo L."/>
            <person name="She Z."/>
            <person name="Ming Y."/>
            <person name="Huang W."/>
            <person name="Zhang S."/>
            <person name="Huang B."/>
            <person name="Zhang Y."/>
            <person name="Qu T."/>
            <person name="Ni P."/>
            <person name="Miao G."/>
            <person name="Wang J."/>
            <person name="Wang Q."/>
            <person name="Steinberg C.E."/>
            <person name="Wang H."/>
            <person name="Li N."/>
            <person name="Qian L."/>
            <person name="Zhang G."/>
            <person name="Li Y."/>
            <person name="Yang H."/>
            <person name="Liu X."/>
            <person name="Wang J."/>
            <person name="Yin Y."/>
            <person name="Wang J."/>
        </authorList>
    </citation>
    <scope>NUCLEOTIDE SEQUENCE [LARGE SCALE GENOMIC DNA]</scope>
    <source>
        <strain evidence="1">05x7-T-G4-1.051#20</strain>
    </source>
</reference>
<dbReference type="HOGENOM" id="CLU_2361753_0_0_1"/>
<accession>K1RDK6</accession>
<name>K1RDK6_MAGGI</name>
<gene>
    <name evidence="1" type="ORF">CGI_10018295</name>
</gene>
<organism evidence="1">
    <name type="scientific">Magallana gigas</name>
    <name type="common">Pacific oyster</name>
    <name type="synonym">Crassostrea gigas</name>
    <dbReference type="NCBI Taxonomy" id="29159"/>
    <lineage>
        <taxon>Eukaryota</taxon>
        <taxon>Metazoa</taxon>
        <taxon>Spiralia</taxon>
        <taxon>Lophotrochozoa</taxon>
        <taxon>Mollusca</taxon>
        <taxon>Bivalvia</taxon>
        <taxon>Autobranchia</taxon>
        <taxon>Pteriomorphia</taxon>
        <taxon>Ostreida</taxon>
        <taxon>Ostreoidea</taxon>
        <taxon>Ostreidae</taxon>
        <taxon>Magallana</taxon>
    </lineage>
</organism>
<sequence>MVRHEFYSIRNKANPEKAENDMPTTLESLFQVASKQKSLPEELWNALLNHLPSKGAFYHDIHGVFEAGLWRALWKVFPRESLTRCSFRKCRTCDCT</sequence>